<evidence type="ECO:0000313" key="6">
    <source>
        <dbReference type="EMBL" id="GIZ43853.1"/>
    </source>
</evidence>
<keyword evidence="7" id="KW-1185">Reference proteome</keyword>
<dbReference type="Gene3D" id="3.90.180.10">
    <property type="entry name" value="Medium-chain alcohol dehydrogenases, catalytic domain"/>
    <property type="match status" value="1"/>
</dbReference>
<keyword evidence="4" id="KW-0862">Zinc</keyword>
<reference evidence="6 7" key="1">
    <citation type="submission" date="2021-01" db="EMBL/GenBank/DDBJ databases">
        <title>Cercospora kikuchii MAFF 305040 whole genome shotgun sequence.</title>
        <authorList>
            <person name="Kashiwa T."/>
            <person name="Suzuki T."/>
        </authorList>
    </citation>
    <scope>NUCLEOTIDE SEQUENCE [LARGE SCALE GENOMIC DNA]</scope>
    <source>
        <strain evidence="6 7">MAFF 305040</strain>
    </source>
</reference>
<dbReference type="Gene3D" id="3.40.50.720">
    <property type="entry name" value="NAD(P)-binding Rossmann-like Domain"/>
    <property type="match status" value="1"/>
</dbReference>
<keyword evidence="3" id="KW-0479">Metal-binding</keyword>
<dbReference type="RefSeq" id="XP_044658340.1">
    <property type="nucleotide sequence ID" value="XM_044802405.1"/>
</dbReference>
<dbReference type="GO" id="GO:0046872">
    <property type="term" value="F:metal ion binding"/>
    <property type="evidence" value="ECO:0007669"/>
    <property type="project" value="UniProtKB-KW"/>
</dbReference>
<accession>A0A9P3CJG2</accession>
<sequence length="226" mass="24389">MLSDIFPTGWAALDYAGFRTGDTVAIFGAGPVGLQAAYSAVLRGTPRIYIVDYIEERLRLAENIGAIPINFLDSDPVEQILAREPNGVTRSIDAVGFKSVNRNLTVQADIIAQNQLRVTSIGGGLGTVGVYNSAANSSDYAPRAETIQENVQLSLADFFTNELKWQAGPSDPIALAPALRQLILSGRASPGLVVSDVISIEEAPEVYRRFERHELVKAVIDFPDAE</sequence>
<keyword evidence="5" id="KW-0520">NAD</keyword>
<gene>
    <name evidence="6" type="ORF">CKM354_000706600</name>
</gene>
<dbReference type="AlphaFoldDB" id="A0A9P3CJG2"/>
<evidence type="ECO:0000256" key="2">
    <source>
        <dbReference type="ARBA" id="ARBA00008072"/>
    </source>
</evidence>
<dbReference type="EMBL" id="BOLY01000004">
    <property type="protein sequence ID" value="GIZ43853.1"/>
    <property type="molecule type" value="Genomic_DNA"/>
</dbReference>
<protein>
    <recommendedName>
        <fullName evidence="8">Alcohol dehydrogenase-like C-terminal domain-containing protein</fullName>
    </recommendedName>
</protein>
<name>A0A9P3CJG2_9PEZI</name>
<evidence type="ECO:0000313" key="7">
    <source>
        <dbReference type="Proteomes" id="UP000825890"/>
    </source>
</evidence>
<dbReference type="Proteomes" id="UP000825890">
    <property type="component" value="Unassembled WGS sequence"/>
</dbReference>
<evidence type="ECO:0000256" key="4">
    <source>
        <dbReference type="ARBA" id="ARBA00022833"/>
    </source>
</evidence>
<dbReference type="InterPro" id="IPR036291">
    <property type="entry name" value="NAD(P)-bd_dom_sf"/>
</dbReference>
<organism evidence="6 7">
    <name type="scientific">Cercospora kikuchii</name>
    <dbReference type="NCBI Taxonomy" id="84275"/>
    <lineage>
        <taxon>Eukaryota</taxon>
        <taxon>Fungi</taxon>
        <taxon>Dikarya</taxon>
        <taxon>Ascomycota</taxon>
        <taxon>Pezizomycotina</taxon>
        <taxon>Dothideomycetes</taxon>
        <taxon>Dothideomycetidae</taxon>
        <taxon>Mycosphaerellales</taxon>
        <taxon>Mycosphaerellaceae</taxon>
        <taxon>Cercospora</taxon>
    </lineage>
</organism>
<comment type="cofactor">
    <cofactor evidence="1">
        <name>Zn(2+)</name>
        <dbReference type="ChEBI" id="CHEBI:29105"/>
    </cofactor>
</comment>
<evidence type="ECO:0000256" key="3">
    <source>
        <dbReference type="ARBA" id="ARBA00022723"/>
    </source>
</evidence>
<evidence type="ECO:0000256" key="1">
    <source>
        <dbReference type="ARBA" id="ARBA00001947"/>
    </source>
</evidence>
<evidence type="ECO:0000256" key="5">
    <source>
        <dbReference type="ARBA" id="ARBA00023027"/>
    </source>
</evidence>
<evidence type="ECO:0008006" key="8">
    <source>
        <dbReference type="Google" id="ProtNLM"/>
    </source>
</evidence>
<dbReference type="SUPFAM" id="SSF51735">
    <property type="entry name" value="NAD(P)-binding Rossmann-fold domains"/>
    <property type="match status" value="1"/>
</dbReference>
<dbReference type="OrthoDB" id="3849084at2759"/>
<dbReference type="GeneID" id="68292641"/>
<proteinExistence type="inferred from homology"/>
<comment type="similarity">
    <text evidence="2">Belongs to the zinc-containing alcohol dehydrogenase family.</text>
</comment>
<comment type="caution">
    <text evidence="6">The sequence shown here is derived from an EMBL/GenBank/DDBJ whole genome shotgun (WGS) entry which is preliminary data.</text>
</comment>
<dbReference type="PANTHER" id="PTHR42813">
    <property type="entry name" value="ZINC-TYPE ALCOHOL DEHYDROGENASE-LIKE"/>
    <property type="match status" value="1"/>
</dbReference>
<dbReference type="PANTHER" id="PTHR42813:SF3">
    <property type="entry name" value="GLUTATHIONE-INDEPENDENT FORMALDEHYDE DEHYDROGENASE"/>
    <property type="match status" value="1"/>
</dbReference>